<dbReference type="AlphaFoldDB" id="A0A9D1ZU63"/>
<sequence>MKKFMAITLAALATAVAVKKAKDSQENKKTWEEATDKIS</sequence>
<comment type="caution">
    <text evidence="1">The sequence shown here is derived from an EMBL/GenBank/DDBJ whole genome shotgun (WGS) entry which is preliminary data.</text>
</comment>
<dbReference type="NCBIfam" id="NF038356">
    <property type="entry name" value="actino_DLW39"/>
    <property type="match status" value="1"/>
</dbReference>
<name>A0A9D1ZU63_9MICC</name>
<dbReference type="Proteomes" id="UP000824134">
    <property type="component" value="Unassembled WGS sequence"/>
</dbReference>
<evidence type="ECO:0000313" key="2">
    <source>
        <dbReference type="Proteomes" id="UP000824134"/>
    </source>
</evidence>
<gene>
    <name evidence="1" type="ORF">H9821_09420</name>
</gene>
<reference evidence="1" key="1">
    <citation type="journal article" date="2021" name="PeerJ">
        <title>Extensive microbial diversity within the chicken gut microbiome revealed by metagenomics and culture.</title>
        <authorList>
            <person name="Gilroy R."/>
            <person name="Ravi A."/>
            <person name="Getino M."/>
            <person name="Pursley I."/>
            <person name="Horton D.L."/>
            <person name="Alikhan N.F."/>
            <person name="Baker D."/>
            <person name="Gharbi K."/>
            <person name="Hall N."/>
            <person name="Watson M."/>
            <person name="Adriaenssens E.M."/>
            <person name="Foster-Nyarko E."/>
            <person name="Jarju S."/>
            <person name="Secka A."/>
            <person name="Antonio M."/>
            <person name="Oren A."/>
            <person name="Chaudhuri R.R."/>
            <person name="La Ragione R."/>
            <person name="Hildebrand F."/>
            <person name="Pallen M.J."/>
        </authorList>
    </citation>
    <scope>NUCLEOTIDE SEQUENCE</scope>
    <source>
        <strain evidence="1">ChiHjej12B11-9195</strain>
    </source>
</reference>
<dbReference type="InterPro" id="IPR047990">
    <property type="entry name" value="DLW39-like"/>
</dbReference>
<reference evidence="1" key="2">
    <citation type="submission" date="2021-04" db="EMBL/GenBank/DDBJ databases">
        <authorList>
            <person name="Gilroy R."/>
        </authorList>
    </citation>
    <scope>NUCLEOTIDE SEQUENCE</scope>
    <source>
        <strain evidence="1">ChiHjej12B11-9195</strain>
    </source>
</reference>
<organism evidence="1 2">
    <name type="scientific">Candidatus Rothia avicola</name>
    <dbReference type="NCBI Taxonomy" id="2840478"/>
    <lineage>
        <taxon>Bacteria</taxon>
        <taxon>Bacillati</taxon>
        <taxon>Actinomycetota</taxon>
        <taxon>Actinomycetes</taxon>
        <taxon>Micrococcales</taxon>
        <taxon>Micrococcaceae</taxon>
        <taxon>Rothia</taxon>
    </lineage>
</organism>
<evidence type="ECO:0000313" key="1">
    <source>
        <dbReference type="EMBL" id="HIY95854.1"/>
    </source>
</evidence>
<accession>A0A9D1ZU63</accession>
<dbReference type="EMBL" id="DXCN01000072">
    <property type="protein sequence ID" value="HIY95854.1"/>
    <property type="molecule type" value="Genomic_DNA"/>
</dbReference>
<proteinExistence type="predicted"/>
<protein>
    <submittedName>
        <fullName evidence="1">DLW-39 family protein</fullName>
    </submittedName>
</protein>